<protein>
    <submittedName>
        <fullName evidence="2">Uncharacterized protein</fullName>
    </submittedName>
</protein>
<accession>A0A084SM63</accession>
<dbReference type="RefSeq" id="WP_043405118.1">
    <property type="nucleotide sequence ID" value="NZ_JPMI01000240.1"/>
</dbReference>
<name>A0A084SM63_9BACT</name>
<reference evidence="2 3" key="1">
    <citation type="submission" date="2014-07" db="EMBL/GenBank/DDBJ databases">
        <title>Draft Genome Sequence of Gephyronic Acid Producer, Cystobacter violaceus Strain Cb vi76.</title>
        <authorList>
            <person name="Stevens D.C."/>
            <person name="Young J."/>
            <person name="Carmichael R."/>
            <person name="Tan J."/>
            <person name="Taylor R.E."/>
        </authorList>
    </citation>
    <scope>NUCLEOTIDE SEQUENCE [LARGE SCALE GENOMIC DNA]</scope>
    <source>
        <strain evidence="2 3">Cb vi76</strain>
    </source>
</reference>
<gene>
    <name evidence="2" type="ORF">Q664_34825</name>
</gene>
<feature type="region of interest" description="Disordered" evidence="1">
    <location>
        <begin position="61"/>
        <end position="101"/>
    </location>
</feature>
<evidence type="ECO:0000313" key="3">
    <source>
        <dbReference type="Proteomes" id="UP000028547"/>
    </source>
</evidence>
<proteinExistence type="predicted"/>
<evidence type="ECO:0000313" key="2">
    <source>
        <dbReference type="EMBL" id="KFA89548.1"/>
    </source>
</evidence>
<sequence length="158" mass="17722">MAKINSQPPRTPLWPWGGPRAVREKLVDPSQFDRKKRKAGNPKSPALASAALLDFIGPAHSSEELRLPTPPNPKGHDADLEGFSDRPYLGSVAGRGDSDQRQLLERSMARINAPPERMDRLKGLLQREAQMLALVGQVHSEVQEIQRRMREEQQEEGF</sequence>
<dbReference type="AlphaFoldDB" id="A0A084SM63"/>
<feature type="region of interest" description="Disordered" evidence="1">
    <location>
        <begin position="1"/>
        <end position="21"/>
    </location>
</feature>
<evidence type="ECO:0000256" key="1">
    <source>
        <dbReference type="SAM" id="MobiDB-lite"/>
    </source>
</evidence>
<organism evidence="2 3">
    <name type="scientific">Archangium violaceum Cb vi76</name>
    <dbReference type="NCBI Taxonomy" id="1406225"/>
    <lineage>
        <taxon>Bacteria</taxon>
        <taxon>Pseudomonadati</taxon>
        <taxon>Myxococcota</taxon>
        <taxon>Myxococcia</taxon>
        <taxon>Myxococcales</taxon>
        <taxon>Cystobacterineae</taxon>
        <taxon>Archangiaceae</taxon>
        <taxon>Archangium</taxon>
    </lineage>
</organism>
<comment type="caution">
    <text evidence="2">The sequence shown here is derived from an EMBL/GenBank/DDBJ whole genome shotgun (WGS) entry which is preliminary data.</text>
</comment>
<feature type="region of interest" description="Disordered" evidence="1">
    <location>
        <begin position="27"/>
        <end position="46"/>
    </location>
</feature>
<dbReference type="EMBL" id="JPMI01000240">
    <property type="protein sequence ID" value="KFA89548.1"/>
    <property type="molecule type" value="Genomic_DNA"/>
</dbReference>
<dbReference type="Proteomes" id="UP000028547">
    <property type="component" value="Unassembled WGS sequence"/>
</dbReference>